<dbReference type="AlphaFoldDB" id="A0A9W6TRA7"/>
<gene>
    <name evidence="1" type="ORF">Plil01_000652500</name>
</gene>
<evidence type="ECO:0000313" key="2">
    <source>
        <dbReference type="Proteomes" id="UP001165083"/>
    </source>
</evidence>
<keyword evidence="2" id="KW-1185">Reference proteome</keyword>
<protein>
    <submittedName>
        <fullName evidence="1">Unnamed protein product</fullName>
    </submittedName>
</protein>
<accession>A0A9W6TRA7</accession>
<reference evidence="1" key="1">
    <citation type="submission" date="2023-04" db="EMBL/GenBank/DDBJ databases">
        <title>Phytophthora lilii NBRC 32176.</title>
        <authorList>
            <person name="Ichikawa N."/>
            <person name="Sato H."/>
            <person name="Tonouchi N."/>
        </authorList>
    </citation>
    <scope>NUCLEOTIDE SEQUENCE</scope>
    <source>
        <strain evidence="1">NBRC 32176</strain>
    </source>
</reference>
<dbReference type="EMBL" id="BSXW01000291">
    <property type="protein sequence ID" value="GMF17708.1"/>
    <property type="molecule type" value="Genomic_DNA"/>
</dbReference>
<proteinExistence type="predicted"/>
<name>A0A9W6TRA7_9STRA</name>
<dbReference type="Proteomes" id="UP001165083">
    <property type="component" value="Unassembled WGS sequence"/>
</dbReference>
<evidence type="ECO:0000313" key="1">
    <source>
        <dbReference type="EMBL" id="GMF17708.1"/>
    </source>
</evidence>
<sequence length="85" mass="9422">MAKIPHRDVLTNIRLVQDEEGRTLLHLAIQHGLFDAIDGEIPSAVVNARVRLEYSLSRVESKLIDNYGVAYCKGQERSDTVDGGS</sequence>
<comment type="caution">
    <text evidence="1">The sequence shown here is derived from an EMBL/GenBank/DDBJ whole genome shotgun (WGS) entry which is preliminary data.</text>
</comment>
<organism evidence="1 2">
    <name type="scientific">Phytophthora lilii</name>
    <dbReference type="NCBI Taxonomy" id="2077276"/>
    <lineage>
        <taxon>Eukaryota</taxon>
        <taxon>Sar</taxon>
        <taxon>Stramenopiles</taxon>
        <taxon>Oomycota</taxon>
        <taxon>Peronosporomycetes</taxon>
        <taxon>Peronosporales</taxon>
        <taxon>Peronosporaceae</taxon>
        <taxon>Phytophthora</taxon>
    </lineage>
</organism>